<feature type="region of interest" description="Disordered" evidence="1">
    <location>
        <begin position="263"/>
        <end position="305"/>
    </location>
</feature>
<reference evidence="3" key="1">
    <citation type="submission" date="2022-02" db="EMBL/GenBank/DDBJ databases">
        <authorList>
            <person name="Henning P.M."/>
            <person name="McCubbin A.G."/>
            <person name="Shore J.S."/>
        </authorList>
    </citation>
    <scope>NUCLEOTIDE SEQUENCE</scope>
    <source>
        <strain evidence="3">F60SS</strain>
        <tissue evidence="3">Leaves</tissue>
    </source>
</reference>
<evidence type="ECO:0000313" key="4">
    <source>
        <dbReference type="Proteomes" id="UP001141552"/>
    </source>
</evidence>
<evidence type="ECO:0000259" key="2">
    <source>
        <dbReference type="Pfam" id="PF14392"/>
    </source>
</evidence>
<dbReference type="InterPro" id="IPR025836">
    <property type="entry name" value="Zn_knuckle_CX2CX4HX4C"/>
</dbReference>
<proteinExistence type="predicted"/>
<evidence type="ECO:0000313" key="3">
    <source>
        <dbReference type="EMBL" id="KAJ4825288.1"/>
    </source>
</evidence>
<dbReference type="Proteomes" id="UP001141552">
    <property type="component" value="Unassembled WGS sequence"/>
</dbReference>
<protein>
    <recommendedName>
        <fullName evidence="2">Zinc knuckle CX2CX4HX4C domain-containing protein</fullName>
    </recommendedName>
</protein>
<keyword evidence="4" id="KW-1185">Reference proteome</keyword>
<sequence>MEAEQEQRVVFDVDFKEEMFTIRFNKENEANKEADVGATFGEMISRTCLVGKMYSDRSFTAGMVKAGLDRAWNLKGEFRVTEKGQRHWIKIRYERLGEFCSNCGRITHPTKRCPRPRRTIHREEAESIYSFGPWLQAKGSARRAVGGKGLPTGFSCKKVMELGSQIGTATEERNEEQIANDASKTCEMTEEEMNQTMEALQETRISEEWEKGKSKDAQKAGDEELKIIDMVNSTSKKRKLGSTEGKQIVRTLQKEWVASMAEHADSIDTTAPVKSSAKRPSWKRLASRGGSRGASKGPGPLKSKL</sequence>
<comment type="caution">
    <text evidence="3">The sequence shown here is derived from an EMBL/GenBank/DDBJ whole genome shotgun (WGS) entry which is preliminary data.</text>
</comment>
<reference evidence="3" key="2">
    <citation type="journal article" date="2023" name="Plants (Basel)">
        <title>Annotation of the Turnera subulata (Passifloraceae) Draft Genome Reveals the S-Locus Evolved after the Divergence of Turneroideae from Passifloroideae in a Stepwise Manner.</title>
        <authorList>
            <person name="Henning P.M."/>
            <person name="Roalson E.H."/>
            <person name="Mir W."/>
            <person name="McCubbin A.G."/>
            <person name="Shore J.S."/>
        </authorList>
    </citation>
    <scope>NUCLEOTIDE SEQUENCE</scope>
    <source>
        <strain evidence="3">F60SS</strain>
    </source>
</reference>
<feature type="domain" description="Zinc knuckle CX2CX4HX4C" evidence="2">
    <location>
        <begin position="83"/>
        <end position="114"/>
    </location>
</feature>
<name>A0A9Q0F5E6_9ROSI</name>
<feature type="compositionally biased region" description="Low complexity" evidence="1">
    <location>
        <begin position="287"/>
        <end position="305"/>
    </location>
</feature>
<gene>
    <name evidence="3" type="ORF">Tsubulata_012508</name>
</gene>
<dbReference type="Pfam" id="PF14392">
    <property type="entry name" value="zf-CCHC_4"/>
    <property type="match status" value="1"/>
</dbReference>
<dbReference type="AlphaFoldDB" id="A0A9Q0F5E6"/>
<dbReference type="EMBL" id="JAKUCV010006953">
    <property type="protein sequence ID" value="KAJ4825288.1"/>
    <property type="molecule type" value="Genomic_DNA"/>
</dbReference>
<accession>A0A9Q0F5E6</accession>
<organism evidence="3 4">
    <name type="scientific">Turnera subulata</name>
    <dbReference type="NCBI Taxonomy" id="218843"/>
    <lineage>
        <taxon>Eukaryota</taxon>
        <taxon>Viridiplantae</taxon>
        <taxon>Streptophyta</taxon>
        <taxon>Embryophyta</taxon>
        <taxon>Tracheophyta</taxon>
        <taxon>Spermatophyta</taxon>
        <taxon>Magnoliopsida</taxon>
        <taxon>eudicotyledons</taxon>
        <taxon>Gunneridae</taxon>
        <taxon>Pentapetalae</taxon>
        <taxon>rosids</taxon>
        <taxon>fabids</taxon>
        <taxon>Malpighiales</taxon>
        <taxon>Passifloraceae</taxon>
        <taxon>Turnera</taxon>
    </lineage>
</organism>
<feature type="compositionally biased region" description="Basic residues" evidence="1">
    <location>
        <begin position="276"/>
        <end position="286"/>
    </location>
</feature>
<evidence type="ECO:0000256" key="1">
    <source>
        <dbReference type="SAM" id="MobiDB-lite"/>
    </source>
</evidence>